<proteinExistence type="predicted"/>
<dbReference type="AlphaFoldDB" id="A0A2T0SFS6"/>
<dbReference type="GO" id="GO:0008270">
    <property type="term" value="F:zinc ion binding"/>
    <property type="evidence" value="ECO:0007669"/>
    <property type="project" value="InterPro"/>
</dbReference>
<organism evidence="2 3">
    <name type="scientific">Pseudosporangium ferrugineum</name>
    <dbReference type="NCBI Taxonomy" id="439699"/>
    <lineage>
        <taxon>Bacteria</taxon>
        <taxon>Bacillati</taxon>
        <taxon>Actinomycetota</taxon>
        <taxon>Actinomycetes</taxon>
        <taxon>Micromonosporales</taxon>
        <taxon>Micromonosporaceae</taxon>
        <taxon>Pseudosporangium</taxon>
    </lineage>
</organism>
<evidence type="ECO:0000313" key="2">
    <source>
        <dbReference type="EMBL" id="PRY32266.1"/>
    </source>
</evidence>
<dbReference type="InterPro" id="IPR036291">
    <property type="entry name" value="NAD(P)-bd_dom_sf"/>
</dbReference>
<dbReference type="SUPFAM" id="SSF50129">
    <property type="entry name" value="GroES-like"/>
    <property type="match status" value="1"/>
</dbReference>
<sequence>MRALQIRAYGDAPRLADVTGPEPGPGEVLIDVAAAALNPLDLKIAAGAMHGMFPVRFPYTLGTDVAGTVRRAGPGAPGWAPGDRVLARLDPSAGGAVATAAVVPAEQLVAAPRSVPPGPAAGAVTAAATAWQALTEVAGVRAGQRVLIHAAAGGVGSFAVQLARRLDAYVIATASGAGVAIAEELGAHEVIDHTAAPFEDRVSHVDVVLDTVGGAVEERSLATLVPGGLLVATPVPPDVARAAARGLRAEFVFHASDAARLETVVKLLDDGLRVLVDREIGLPEAAGGLAYLAEGHTKGKVVVRG</sequence>
<feature type="domain" description="Enoyl reductase (ER)" evidence="1">
    <location>
        <begin position="10"/>
        <end position="303"/>
    </location>
</feature>
<accession>A0A2T0SFS6</accession>
<dbReference type="Pfam" id="PF13602">
    <property type="entry name" value="ADH_zinc_N_2"/>
    <property type="match status" value="1"/>
</dbReference>
<evidence type="ECO:0000259" key="1">
    <source>
        <dbReference type="SMART" id="SM00829"/>
    </source>
</evidence>
<dbReference type="InterPro" id="IPR013154">
    <property type="entry name" value="ADH-like_N"/>
</dbReference>
<dbReference type="PROSITE" id="PS01162">
    <property type="entry name" value="QOR_ZETA_CRYSTAL"/>
    <property type="match status" value="1"/>
</dbReference>
<keyword evidence="3" id="KW-1185">Reference proteome</keyword>
<dbReference type="PANTHER" id="PTHR44013:SF1">
    <property type="entry name" value="ZINC-TYPE ALCOHOL DEHYDROGENASE-LIKE PROTEIN C16A3.02C"/>
    <property type="match status" value="1"/>
</dbReference>
<dbReference type="EMBL" id="PVZG01000002">
    <property type="protein sequence ID" value="PRY32266.1"/>
    <property type="molecule type" value="Genomic_DNA"/>
</dbReference>
<name>A0A2T0SFS6_9ACTN</name>
<dbReference type="RefSeq" id="WP_106125448.1">
    <property type="nucleotide sequence ID" value="NZ_PVZG01000002.1"/>
</dbReference>
<dbReference type="Proteomes" id="UP000239209">
    <property type="component" value="Unassembled WGS sequence"/>
</dbReference>
<dbReference type="PANTHER" id="PTHR44013">
    <property type="entry name" value="ZINC-TYPE ALCOHOL DEHYDROGENASE-LIKE PROTEIN C16A3.02C"/>
    <property type="match status" value="1"/>
</dbReference>
<gene>
    <name evidence="2" type="ORF">CLV70_102477</name>
</gene>
<dbReference type="SMART" id="SM00829">
    <property type="entry name" value="PKS_ER"/>
    <property type="match status" value="1"/>
</dbReference>
<dbReference type="Pfam" id="PF08240">
    <property type="entry name" value="ADH_N"/>
    <property type="match status" value="1"/>
</dbReference>
<dbReference type="Gene3D" id="3.40.50.720">
    <property type="entry name" value="NAD(P)-binding Rossmann-like Domain"/>
    <property type="match status" value="1"/>
</dbReference>
<dbReference type="GO" id="GO:0016491">
    <property type="term" value="F:oxidoreductase activity"/>
    <property type="evidence" value="ECO:0007669"/>
    <property type="project" value="InterPro"/>
</dbReference>
<dbReference type="SUPFAM" id="SSF51735">
    <property type="entry name" value="NAD(P)-binding Rossmann-fold domains"/>
    <property type="match status" value="1"/>
</dbReference>
<dbReference type="Gene3D" id="3.90.180.10">
    <property type="entry name" value="Medium-chain alcohol dehydrogenases, catalytic domain"/>
    <property type="match status" value="1"/>
</dbReference>
<comment type="caution">
    <text evidence="2">The sequence shown here is derived from an EMBL/GenBank/DDBJ whole genome shotgun (WGS) entry which is preliminary data.</text>
</comment>
<protein>
    <submittedName>
        <fullName evidence="2">NADPH:quinone reductase-like Zn-dependent oxidoreductase</fullName>
    </submittedName>
</protein>
<dbReference type="InterPro" id="IPR002364">
    <property type="entry name" value="Quin_OxRdtase/zeta-crystal_CS"/>
</dbReference>
<dbReference type="InterPro" id="IPR020843">
    <property type="entry name" value="ER"/>
</dbReference>
<evidence type="ECO:0000313" key="3">
    <source>
        <dbReference type="Proteomes" id="UP000239209"/>
    </source>
</evidence>
<dbReference type="InterPro" id="IPR011032">
    <property type="entry name" value="GroES-like_sf"/>
</dbReference>
<dbReference type="InterPro" id="IPR052733">
    <property type="entry name" value="Chloroplast_QOR"/>
</dbReference>
<reference evidence="2 3" key="1">
    <citation type="submission" date="2018-03" db="EMBL/GenBank/DDBJ databases">
        <title>Genomic Encyclopedia of Archaeal and Bacterial Type Strains, Phase II (KMG-II): from individual species to whole genera.</title>
        <authorList>
            <person name="Goeker M."/>
        </authorList>
    </citation>
    <scope>NUCLEOTIDE SEQUENCE [LARGE SCALE GENOMIC DNA]</scope>
    <source>
        <strain evidence="2 3">DSM 45348</strain>
    </source>
</reference>
<dbReference type="CDD" id="cd05289">
    <property type="entry name" value="MDR_like_2"/>
    <property type="match status" value="1"/>
</dbReference>
<dbReference type="OrthoDB" id="3727682at2"/>